<protein>
    <submittedName>
        <fullName evidence="4">FAD-binding protein</fullName>
    </submittedName>
</protein>
<name>A0ABX0VU90_9RHOB</name>
<dbReference type="InterPro" id="IPR036318">
    <property type="entry name" value="FAD-bd_PCMH-like_sf"/>
</dbReference>
<dbReference type="Gene3D" id="3.30.465.10">
    <property type="match status" value="1"/>
</dbReference>
<dbReference type="RefSeq" id="WP_167635867.1">
    <property type="nucleotide sequence ID" value="NZ_JAATOP010000001.1"/>
</dbReference>
<reference evidence="4 5" key="1">
    <citation type="submission" date="2020-03" db="EMBL/GenBank/DDBJ databases">
        <title>Bacterial isolates of synthetic phycosphere.</title>
        <authorList>
            <person name="Fu H."/>
            <person name="Moran M.A."/>
        </authorList>
    </citation>
    <scope>NUCLEOTIDE SEQUENCE [LARGE SCALE GENOMIC DNA]</scope>
    <source>
        <strain evidence="4 5">HF1</strain>
    </source>
</reference>
<dbReference type="PROSITE" id="PS51387">
    <property type="entry name" value="FAD_PCMH"/>
    <property type="match status" value="1"/>
</dbReference>
<dbReference type="PANTHER" id="PTHR11748">
    <property type="entry name" value="D-LACTATE DEHYDROGENASE"/>
    <property type="match status" value="1"/>
</dbReference>
<proteinExistence type="predicted"/>
<dbReference type="PANTHER" id="PTHR11748:SF103">
    <property type="entry name" value="GLYCOLATE OXIDASE SUBUNIT GLCE"/>
    <property type="match status" value="1"/>
</dbReference>
<dbReference type="Proteomes" id="UP000709466">
    <property type="component" value="Unassembled WGS sequence"/>
</dbReference>
<accession>A0ABX0VU90</accession>
<evidence type="ECO:0000256" key="1">
    <source>
        <dbReference type="ARBA" id="ARBA00022630"/>
    </source>
</evidence>
<evidence type="ECO:0000313" key="5">
    <source>
        <dbReference type="Proteomes" id="UP000709466"/>
    </source>
</evidence>
<dbReference type="SUPFAM" id="SSF56176">
    <property type="entry name" value="FAD-binding/transporter-associated domain-like"/>
    <property type="match status" value="1"/>
</dbReference>
<keyword evidence="2" id="KW-0274">FAD</keyword>
<evidence type="ECO:0000313" key="4">
    <source>
        <dbReference type="EMBL" id="NIY70975.1"/>
    </source>
</evidence>
<evidence type="ECO:0000259" key="3">
    <source>
        <dbReference type="PROSITE" id="PS51387"/>
    </source>
</evidence>
<gene>
    <name evidence="4" type="ORF">HCZ30_00830</name>
</gene>
<keyword evidence="1" id="KW-0285">Flavoprotein</keyword>
<sequence length="371" mass="38686">MMPKTEQELAELVAGGSGPFRIAGGGTRTIGLAEGEALSTRGLSGVKLYEPGSLTLVVGAGTLLSEVEELLAREGQRLAFEAPSLGGLLGVEGYSTIGGVVAANASGPRRMVAGAARDFSLGVRFVDGRGEVVKNGGRVMKNVTGYDLVKLMSGSHGTLGVLSEVSLKTQPMPETQVSLVYEGLSADRAVAMMSASLGSPFEVSGASHLPEAGGAAARTVLRLEGFEKSVAYRSGSLQALLAPFGEAAVLEITDSEALWLGIRDVQRFTAAEGDVWRISTQPSTAADIVAAINPLDAFYDWGGGLIWALTSSGTDIRAHIKNGHATLVRAAEADKRRLGVFPPENAVVAKLSEGLRRQFDPDAKFNRGMMG</sequence>
<dbReference type="Pfam" id="PF01565">
    <property type="entry name" value="FAD_binding_4"/>
    <property type="match status" value="1"/>
</dbReference>
<organism evidence="4 5">
    <name type="scientific">Marivivens donghaensis</name>
    <dbReference type="NCBI Taxonomy" id="1699413"/>
    <lineage>
        <taxon>Bacteria</taxon>
        <taxon>Pseudomonadati</taxon>
        <taxon>Pseudomonadota</taxon>
        <taxon>Alphaproteobacteria</taxon>
        <taxon>Rhodobacterales</taxon>
        <taxon>Paracoccaceae</taxon>
        <taxon>Marivivens group</taxon>
        <taxon>Marivivens</taxon>
    </lineage>
</organism>
<keyword evidence="5" id="KW-1185">Reference proteome</keyword>
<comment type="caution">
    <text evidence="4">The sequence shown here is derived from an EMBL/GenBank/DDBJ whole genome shotgun (WGS) entry which is preliminary data.</text>
</comment>
<dbReference type="EMBL" id="JAATOP010000001">
    <property type="protein sequence ID" value="NIY70975.1"/>
    <property type="molecule type" value="Genomic_DNA"/>
</dbReference>
<dbReference type="InterPro" id="IPR016169">
    <property type="entry name" value="FAD-bd_PCMH_sub2"/>
</dbReference>
<evidence type="ECO:0000256" key="2">
    <source>
        <dbReference type="ARBA" id="ARBA00022827"/>
    </source>
</evidence>
<dbReference type="InterPro" id="IPR016164">
    <property type="entry name" value="FAD-linked_Oxase-like_C"/>
</dbReference>
<feature type="domain" description="FAD-binding PCMH-type" evidence="3">
    <location>
        <begin position="1"/>
        <end position="172"/>
    </location>
</feature>
<dbReference type="InterPro" id="IPR006094">
    <property type="entry name" value="Oxid_FAD_bind_N"/>
</dbReference>
<dbReference type="InterPro" id="IPR016166">
    <property type="entry name" value="FAD-bd_PCMH"/>
</dbReference>
<dbReference type="SUPFAM" id="SSF55103">
    <property type="entry name" value="FAD-linked oxidases, C-terminal domain"/>
    <property type="match status" value="1"/>
</dbReference>